<dbReference type="RefSeq" id="WP_243451409.1">
    <property type="nucleotide sequence ID" value="NZ_BLVP01000036.1"/>
</dbReference>
<feature type="domain" description="YcaO" evidence="1">
    <location>
        <begin position="261"/>
        <end position="578"/>
    </location>
</feature>
<evidence type="ECO:0000259" key="1">
    <source>
        <dbReference type="PROSITE" id="PS51664"/>
    </source>
</evidence>
<sequence>MQQSTTMHYAFTLTDTKGTVGYVACNPEQDISFEDGLAYLEARPLDEFMHKHLLERLKDCDQKQFKNLMQQALSDNGYTRPVLAALLLEACLVHGKFSKLAVFFPDNAAAELRHHTPLIHLKWTMLDDREAHAAWIRQFKANMHDHRILPLPEDMEEFDLPMLFAALPAQDDSWEKAVRVEEVRKALAAEPYDKPWKRPAPEETAMRALERLVEYGFVADVEMRHIASLSPIALLRRWHLDISVRCGRHDLTLRGIATSYGRGLSLADTRAGYSMEMVERTSSFASIGPVAVEDTAMDHPVVVARHSELCAKGIAAMNPNTVPLEVPYDDEPLHWMQGHTPGEHGPEPILVPVQMVYMFCNLDEVCLFSAQGSTGLASGNIMEEAKVAALTEIIERDAEATIPFVKSRCFTLTSEDEKVALLLEDYAARGVHVMFQDMTTELGIPCYTAFVMDKKGGVIRGTGAGLNGRRAVISALTETPYPYPQSPPSAPALRDLPVRRQEDLPDFSMEDPIRNLALLERTLVANNRRPVYVDIRRKDLNFPVVKAFIPGLELSADFDAFSRVSRRLFRNYLRECGE</sequence>
<dbReference type="Proteomes" id="UP000503820">
    <property type="component" value="Unassembled WGS sequence"/>
</dbReference>
<dbReference type="Pfam" id="PF02624">
    <property type="entry name" value="YcaO"/>
    <property type="match status" value="1"/>
</dbReference>
<dbReference type="PANTHER" id="PTHR37809:SF1">
    <property type="entry name" value="RIBOSOMAL PROTEIN S12 METHYLTHIOTRANSFERASE ACCESSORY FACTOR YCAO"/>
    <property type="match status" value="1"/>
</dbReference>
<reference evidence="2 3" key="1">
    <citation type="submission" date="2020-05" db="EMBL/GenBank/DDBJ databases">
        <title>Draft genome sequence of Desulfovibrio psychrotolerans JS1T.</title>
        <authorList>
            <person name="Ueno A."/>
            <person name="Tamazawa S."/>
            <person name="Tamamura S."/>
            <person name="Murakami T."/>
            <person name="Kiyama T."/>
            <person name="Inomata H."/>
            <person name="Amano Y."/>
            <person name="Miyakawa K."/>
            <person name="Tamaki H."/>
            <person name="Naganuma T."/>
            <person name="Kaneko K."/>
        </authorList>
    </citation>
    <scope>NUCLEOTIDE SEQUENCE [LARGE SCALE GENOMIC DNA]</scope>
    <source>
        <strain evidence="2 3">JS1</strain>
    </source>
</reference>
<name>A0A7J0BYN1_9BACT</name>
<evidence type="ECO:0000313" key="2">
    <source>
        <dbReference type="EMBL" id="GFM38261.1"/>
    </source>
</evidence>
<organism evidence="2 3">
    <name type="scientific">Desulfovibrio psychrotolerans</name>
    <dbReference type="NCBI Taxonomy" id="415242"/>
    <lineage>
        <taxon>Bacteria</taxon>
        <taxon>Pseudomonadati</taxon>
        <taxon>Thermodesulfobacteriota</taxon>
        <taxon>Desulfovibrionia</taxon>
        <taxon>Desulfovibrionales</taxon>
        <taxon>Desulfovibrionaceae</taxon>
        <taxon>Desulfovibrio</taxon>
    </lineage>
</organism>
<dbReference type="PANTHER" id="PTHR37809">
    <property type="entry name" value="RIBOSOMAL PROTEIN S12 METHYLTHIOTRANSFERASE ACCESSORY FACTOR YCAO"/>
    <property type="match status" value="1"/>
</dbReference>
<accession>A0A7J0BYN1</accession>
<keyword evidence="3" id="KW-1185">Reference proteome</keyword>
<evidence type="ECO:0000313" key="3">
    <source>
        <dbReference type="Proteomes" id="UP000503820"/>
    </source>
</evidence>
<gene>
    <name evidence="2" type="ORF">DSM19430T_29450</name>
</gene>
<dbReference type="EMBL" id="BLVP01000036">
    <property type="protein sequence ID" value="GFM38261.1"/>
    <property type="molecule type" value="Genomic_DNA"/>
</dbReference>
<dbReference type="AlphaFoldDB" id="A0A7J0BYN1"/>
<dbReference type="InterPro" id="IPR003776">
    <property type="entry name" value="YcaO-like_dom"/>
</dbReference>
<protein>
    <recommendedName>
        <fullName evidence="1">YcaO domain-containing protein</fullName>
    </recommendedName>
</protein>
<proteinExistence type="predicted"/>
<comment type="caution">
    <text evidence="2">The sequence shown here is derived from an EMBL/GenBank/DDBJ whole genome shotgun (WGS) entry which is preliminary data.</text>
</comment>
<dbReference type="Gene3D" id="3.30.1330.230">
    <property type="match status" value="1"/>
</dbReference>
<dbReference type="PROSITE" id="PS51664">
    <property type="entry name" value="YCAO"/>
    <property type="match status" value="1"/>
</dbReference>